<dbReference type="InterPro" id="IPR017911">
    <property type="entry name" value="MacB-like_ATP-bd"/>
</dbReference>
<evidence type="ECO:0000313" key="7">
    <source>
        <dbReference type="EMBL" id="PMS38847.1"/>
    </source>
</evidence>
<evidence type="ECO:0000256" key="4">
    <source>
        <dbReference type="ARBA" id="ARBA00022741"/>
    </source>
</evidence>
<evidence type="ECO:0000259" key="6">
    <source>
        <dbReference type="PROSITE" id="PS50893"/>
    </source>
</evidence>
<reference evidence="7 8" key="1">
    <citation type="submission" date="2018-01" db="EMBL/GenBank/DDBJ databases">
        <title>Whole genome analyses suggest that Burkholderia sensu lato contains two further novel genera in the rhizoxinica-symbiotica group Mycetohabitans gen. nov., and Trinickia gen. nov.: implications for the evolution of diazotrophy and nodulation in the Burkholderiaceae.</title>
        <authorList>
            <person name="Estrada-de los Santos P."/>
            <person name="Palmer M."/>
            <person name="Chavez-Ramirez B."/>
            <person name="Beukes C."/>
            <person name="Steenkamp E.T."/>
            <person name="Hirsch A.M."/>
            <person name="Manyaka P."/>
            <person name="Maluk M."/>
            <person name="Lafos M."/>
            <person name="Crook M."/>
            <person name="Gross E."/>
            <person name="Simon M.F."/>
            <person name="Bueno dos Reis Junior F."/>
            <person name="Poole P.S."/>
            <person name="Venter S.N."/>
            <person name="James E.K."/>
        </authorList>
    </citation>
    <scope>NUCLEOTIDE SEQUENCE [LARGE SCALE GENOMIC DNA]</scope>
    <source>
        <strain evidence="7 8">JPY 581</strain>
    </source>
</reference>
<keyword evidence="2" id="KW-1003">Cell membrane</keyword>
<proteinExistence type="predicted"/>
<dbReference type="SMART" id="SM00382">
    <property type="entry name" value="AAA"/>
    <property type="match status" value="1"/>
</dbReference>
<evidence type="ECO:0000256" key="2">
    <source>
        <dbReference type="ARBA" id="ARBA00022475"/>
    </source>
</evidence>
<comment type="caution">
    <text evidence="7">The sequence shown here is derived from an EMBL/GenBank/DDBJ whole genome shotgun (WGS) entry which is preliminary data.</text>
</comment>
<accession>A0A2N7XB61</accession>
<dbReference type="InterPro" id="IPR027417">
    <property type="entry name" value="P-loop_NTPase"/>
</dbReference>
<dbReference type="EMBL" id="PNYC01000001">
    <property type="protein sequence ID" value="PMS38847.1"/>
    <property type="molecule type" value="Genomic_DNA"/>
</dbReference>
<sequence length="248" mass="27253">MTDLPQEPGAEARPMLELRSIAREYRRGAERIAALKSIDLTIRAGDIIGLIGPSGSGKSTLLNIAGFLDNPTRGTRLIEGKAIDAAAERTLEHIRRDRIGFVFQHFNLIPVLSSIENVELGLFWLKDKAERRDRARAMIARVGLAAREQHRPGELSGGEQQRISLARALVKEPAFVIADEPTANLDSASAAAVVELILSINGTHNTAFLIASHDQRLCSQLPRRLRMVDGVIHPELETDSELDHVRVA</sequence>
<dbReference type="STRING" id="863227.GCA_000373005_01140"/>
<keyword evidence="3" id="KW-0997">Cell inner membrane</keyword>
<name>A0A2N7XB61_9BURK</name>
<keyword evidence="5 7" id="KW-0067">ATP-binding</keyword>
<organism evidence="7 8">
    <name type="scientific">Trinickia symbiotica</name>
    <dbReference type="NCBI Taxonomy" id="863227"/>
    <lineage>
        <taxon>Bacteria</taxon>
        <taxon>Pseudomonadati</taxon>
        <taxon>Pseudomonadota</taxon>
        <taxon>Betaproteobacteria</taxon>
        <taxon>Burkholderiales</taxon>
        <taxon>Burkholderiaceae</taxon>
        <taxon>Trinickia</taxon>
    </lineage>
</organism>
<dbReference type="SUPFAM" id="SSF52540">
    <property type="entry name" value="P-loop containing nucleoside triphosphate hydrolases"/>
    <property type="match status" value="1"/>
</dbReference>
<dbReference type="PROSITE" id="PS00211">
    <property type="entry name" value="ABC_TRANSPORTER_1"/>
    <property type="match status" value="1"/>
</dbReference>
<dbReference type="GO" id="GO:0005524">
    <property type="term" value="F:ATP binding"/>
    <property type="evidence" value="ECO:0007669"/>
    <property type="project" value="UniProtKB-KW"/>
</dbReference>
<feature type="domain" description="ABC transporter" evidence="6">
    <location>
        <begin position="16"/>
        <end position="247"/>
    </location>
</feature>
<evidence type="ECO:0000256" key="3">
    <source>
        <dbReference type="ARBA" id="ARBA00022519"/>
    </source>
</evidence>
<protein>
    <submittedName>
        <fullName evidence="7">ABC transporter ATP-binding protein</fullName>
    </submittedName>
</protein>
<dbReference type="OrthoDB" id="9802264at2"/>
<dbReference type="GO" id="GO:0005886">
    <property type="term" value="C:plasma membrane"/>
    <property type="evidence" value="ECO:0007669"/>
    <property type="project" value="TreeGrafter"/>
</dbReference>
<keyword evidence="3" id="KW-0472">Membrane</keyword>
<dbReference type="GO" id="GO:0016887">
    <property type="term" value="F:ATP hydrolysis activity"/>
    <property type="evidence" value="ECO:0007669"/>
    <property type="project" value="InterPro"/>
</dbReference>
<dbReference type="CDD" id="cd03255">
    <property type="entry name" value="ABC_MJ0796_LolCDE_FtsE"/>
    <property type="match status" value="1"/>
</dbReference>
<gene>
    <name evidence="7" type="ORF">C0Z20_00480</name>
</gene>
<dbReference type="InterPro" id="IPR015854">
    <property type="entry name" value="ABC_transpr_LolD-like"/>
</dbReference>
<dbReference type="Pfam" id="PF00005">
    <property type="entry name" value="ABC_tran"/>
    <property type="match status" value="1"/>
</dbReference>
<dbReference type="AlphaFoldDB" id="A0A2N7XB61"/>
<keyword evidence="1" id="KW-0813">Transport</keyword>
<keyword evidence="4" id="KW-0547">Nucleotide-binding</keyword>
<dbReference type="Proteomes" id="UP000235777">
    <property type="component" value="Unassembled WGS sequence"/>
</dbReference>
<dbReference type="InterPro" id="IPR003593">
    <property type="entry name" value="AAA+_ATPase"/>
</dbReference>
<dbReference type="PROSITE" id="PS50893">
    <property type="entry name" value="ABC_TRANSPORTER_2"/>
    <property type="match status" value="1"/>
</dbReference>
<dbReference type="GO" id="GO:0022857">
    <property type="term" value="F:transmembrane transporter activity"/>
    <property type="evidence" value="ECO:0007669"/>
    <property type="project" value="TreeGrafter"/>
</dbReference>
<keyword evidence="8" id="KW-1185">Reference proteome</keyword>
<dbReference type="Gene3D" id="3.40.50.300">
    <property type="entry name" value="P-loop containing nucleotide triphosphate hydrolases"/>
    <property type="match status" value="1"/>
</dbReference>
<evidence type="ECO:0000313" key="8">
    <source>
        <dbReference type="Proteomes" id="UP000235777"/>
    </source>
</evidence>
<dbReference type="PANTHER" id="PTHR24220:SF86">
    <property type="entry name" value="ABC TRANSPORTER ABCH.1"/>
    <property type="match status" value="1"/>
</dbReference>
<dbReference type="InterPro" id="IPR003439">
    <property type="entry name" value="ABC_transporter-like_ATP-bd"/>
</dbReference>
<evidence type="ECO:0000256" key="5">
    <source>
        <dbReference type="ARBA" id="ARBA00022840"/>
    </source>
</evidence>
<evidence type="ECO:0000256" key="1">
    <source>
        <dbReference type="ARBA" id="ARBA00022448"/>
    </source>
</evidence>
<dbReference type="PANTHER" id="PTHR24220">
    <property type="entry name" value="IMPORT ATP-BINDING PROTEIN"/>
    <property type="match status" value="1"/>
</dbReference>
<dbReference type="InterPro" id="IPR017871">
    <property type="entry name" value="ABC_transporter-like_CS"/>
</dbReference>